<evidence type="ECO:0000256" key="7">
    <source>
        <dbReference type="PIRSR" id="PIRSR602481-1"/>
    </source>
</evidence>
<dbReference type="GO" id="GO:0000976">
    <property type="term" value="F:transcription cis-regulatory region binding"/>
    <property type="evidence" value="ECO:0007669"/>
    <property type="project" value="TreeGrafter"/>
</dbReference>
<dbReference type="GO" id="GO:0005829">
    <property type="term" value="C:cytosol"/>
    <property type="evidence" value="ECO:0007669"/>
    <property type="project" value="TreeGrafter"/>
</dbReference>
<evidence type="ECO:0000256" key="2">
    <source>
        <dbReference type="ARBA" id="ARBA00022491"/>
    </source>
</evidence>
<dbReference type="PANTHER" id="PTHR33202">
    <property type="entry name" value="ZINC UPTAKE REGULATION PROTEIN"/>
    <property type="match status" value="1"/>
</dbReference>
<keyword evidence="10" id="KW-1185">Reference proteome</keyword>
<comment type="similarity">
    <text evidence="1">Belongs to the Fur family.</text>
</comment>
<accession>I3TKD7</accession>
<dbReference type="InterPro" id="IPR036390">
    <property type="entry name" value="WH_DNA-bd_sf"/>
</dbReference>
<evidence type="ECO:0000313" key="10">
    <source>
        <dbReference type="Proteomes" id="UP000005258"/>
    </source>
</evidence>
<dbReference type="Pfam" id="PF01475">
    <property type="entry name" value="FUR"/>
    <property type="match status" value="1"/>
</dbReference>
<dbReference type="EMBL" id="CP003236">
    <property type="protein sequence ID" value="AFK53225.1"/>
    <property type="molecule type" value="Genomic_DNA"/>
</dbReference>
<dbReference type="KEGG" id="tmo:TMO_1386"/>
<dbReference type="GO" id="GO:1900376">
    <property type="term" value="P:regulation of secondary metabolite biosynthetic process"/>
    <property type="evidence" value="ECO:0007669"/>
    <property type="project" value="TreeGrafter"/>
</dbReference>
<dbReference type="CDD" id="cd07153">
    <property type="entry name" value="Fur_like"/>
    <property type="match status" value="1"/>
</dbReference>
<sequence length="185" mass="19477">MADHAHDHAHASPRPAPAEGAADAFPQGDHDHHACVATALDAAERICAANGARLTDLRRRVLELVLDGHEPVRAYDVLDRLKDERSGAAPPTVYRALDFLLEQGLVHRIESMNAFVGCGLAGRSHAGQFLICDACGRVAEVTDAGTSDRLAALARAAGFTLKRQMVELHGLCPACTTAAGEGDAA</sequence>
<evidence type="ECO:0000256" key="1">
    <source>
        <dbReference type="ARBA" id="ARBA00007957"/>
    </source>
</evidence>
<evidence type="ECO:0000256" key="4">
    <source>
        <dbReference type="ARBA" id="ARBA00023015"/>
    </source>
</evidence>
<dbReference type="HOGENOM" id="CLU_096072_2_1_5"/>
<dbReference type="Proteomes" id="UP000005258">
    <property type="component" value="Chromosome"/>
</dbReference>
<feature type="region of interest" description="Disordered" evidence="8">
    <location>
        <begin position="1"/>
        <end position="27"/>
    </location>
</feature>
<dbReference type="Gene3D" id="1.10.10.10">
    <property type="entry name" value="Winged helix-like DNA-binding domain superfamily/Winged helix DNA-binding domain"/>
    <property type="match status" value="1"/>
</dbReference>
<dbReference type="STRING" id="1110502.TMO_1386"/>
<dbReference type="eggNOG" id="COG0735">
    <property type="taxonomic scope" value="Bacteria"/>
</dbReference>
<feature type="compositionally biased region" description="Basic and acidic residues" evidence="8">
    <location>
        <begin position="1"/>
        <end position="10"/>
    </location>
</feature>
<feature type="binding site" evidence="7">
    <location>
        <position position="135"/>
    </location>
    <ligand>
        <name>Zn(2+)</name>
        <dbReference type="ChEBI" id="CHEBI:29105"/>
    </ligand>
</feature>
<protein>
    <submittedName>
        <fullName evidence="9">Ferric uptake regulator, Fur family</fullName>
    </submittedName>
</protein>
<evidence type="ECO:0000256" key="5">
    <source>
        <dbReference type="ARBA" id="ARBA00023125"/>
    </source>
</evidence>
<proteinExistence type="inferred from homology"/>
<dbReference type="InterPro" id="IPR043135">
    <property type="entry name" value="Fur_C"/>
</dbReference>
<dbReference type="PANTHER" id="PTHR33202:SF6">
    <property type="entry name" value="ZINC UPTAKE REGULATION PROTEIN"/>
    <property type="match status" value="1"/>
</dbReference>
<name>I3TKD7_TISMK</name>
<dbReference type="AlphaFoldDB" id="I3TKD7"/>
<dbReference type="GO" id="GO:0008270">
    <property type="term" value="F:zinc ion binding"/>
    <property type="evidence" value="ECO:0007669"/>
    <property type="project" value="TreeGrafter"/>
</dbReference>
<dbReference type="InterPro" id="IPR036388">
    <property type="entry name" value="WH-like_DNA-bd_sf"/>
</dbReference>
<evidence type="ECO:0000313" key="9">
    <source>
        <dbReference type="EMBL" id="AFK53225.1"/>
    </source>
</evidence>
<reference evidence="9 10" key="1">
    <citation type="journal article" date="2012" name="J. Am. Chem. Soc.">
        <title>Bacterial biosynthesis and maturation of the didemnin anti-cancer agents.</title>
        <authorList>
            <person name="Xu Y."/>
            <person name="Kersten R.D."/>
            <person name="Nam S.J."/>
            <person name="Lu L."/>
            <person name="Al-Suwailem A.M."/>
            <person name="Zheng H."/>
            <person name="Fenical W."/>
            <person name="Dorrestein P.C."/>
            <person name="Moore B.S."/>
            <person name="Qian P.Y."/>
        </authorList>
    </citation>
    <scope>NUCLEOTIDE SEQUENCE [LARGE SCALE GENOMIC DNA]</scope>
    <source>
        <strain evidence="9 10">KA081020-065</strain>
    </source>
</reference>
<gene>
    <name evidence="9" type="ordered locus">TMO_1386</name>
</gene>
<evidence type="ECO:0000256" key="8">
    <source>
        <dbReference type="SAM" id="MobiDB-lite"/>
    </source>
</evidence>
<dbReference type="PATRIC" id="fig|1110502.3.peg.1429"/>
<dbReference type="InterPro" id="IPR002481">
    <property type="entry name" value="FUR"/>
</dbReference>
<keyword evidence="6" id="KW-0804">Transcription</keyword>
<comment type="cofactor">
    <cofactor evidence="7">
        <name>Zn(2+)</name>
        <dbReference type="ChEBI" id="CHEBI:29105"/>
    </cofactor>
    <text evidence="7">Binds 1 zinc ion per subunit.</text>
</comment>
<feature type="binding site" evidence="7">
    <location>
        <position position="175"/>
    </location>
    <ligand>
        <name>Zn(2+)</name>
        <dbReference type="ChEBI" id="CHEBI:29105"/>
    </ligand>
</feature>
<feature type="binding site" evidence="7">
    <location>
        <position position="132"/>
    </location>
    <ligand>
        <name>Zn(2+)</name>
        <dbReference type="ChEBI" id="CHEBI:29105"/>
    </ligand>
</feature>
<dbReference type="GO" id="GO:0003700">
    <property type="term" value="F:DNA-binding transcription factor activity"/>
    <property type="evidence" value="ECO:0007669"/>
    <property type="project" value="InterPro"/>
</dbReference>
<keyword evidence="7" id="KW-0479">Metal-binding</keyword>
<dbReference type="GO" id="GO:0045892">
    <property type="term" value="P:negative regulation of DNA-templated transcription"/>
    <property type="evidence" value="ECO:0007669"/>
    <property type="project" value="TreeGrafter"/>
</dbReference>
<evidence type="ECO:0000256" key="6">
    <source>
        <dbReference type="ARBA" id="ARBA00023163"/>
    </source>
</evidence>
<feature type="binding site" evidence="7">
    <location>
        <position position="172"/>
    </location>
    <ligand>
        <name>Zn(2+)</name>
        <dbReference type="ChEBI" id="CHEBI:29105"/>
    </ligand>
</feature>
<keyword evidence="2" id="KW-0678">Repressor</keyword>
<dbReference type="SUPFAM" id="SSF46785">
    <property type="entry name" value="Winged helix' DNA-binding domain"/>
    <property type="match status" value="1"/>
</dbReference>
<dbReference type="RefSeq" id="WP_014744904.1">
    <property type="nucleotide sequence ID" value="NC_017956.1"/>
</dbReference>
<evidence type="ECO:0000256" key="3">
    <source>
        <dbReference type="ARBA" id="ARBA00022833"/>
    </source>
</evidence>
<keyword evidence="3 7" id="KW-0862">Zinc</keyword>
<dbReference type="Gene3D" id="3.30.1490.190">
    <property type="match status" value="1"/>
</dbReference>
<keyword evidence="5" id="KW-0238">DNA-binding</keyword>
<organism evidence="9 10">
    <name type="scientific">Tistrella mobilis (strain KA081020-065)</name>
    <dbReference type="NCBI Taxonomy" id="1110502"/>
    <lineage>
        <taxon>Bacteria</taxon>
        <taxon>Pseudomonadati</taxon>
        <taxon>Pseudomonadota</taxon>
        <taxon>Alphaproteobacteria</taxon>
        <taxon>Geminicoccales</taxon>
        <taxon>Geminicoccaceae</taxon>
        <taxon>Tistrella</taxon>
    </lineage>
</organism>
<keyword evidence="4" id="KW-0805">Transcription regulation</keyword>